<organism evidence="1 2">
    <name type="scientific">Stentor coeruleus</name>
    <dbReference type="NCBI Taxonomy" id="5963"/>
    <lineage>
        <taxon>Eukaryota</taxon>
        <taxon>Sar</taxon>
        <taxon>Alveolata</taxon>
        <taxon>Ciliophora</taxon>
        <taxon>Postciliodesmatophora</taxon>
        <taxon>Heterotrichea</taxon>
        <taxon>Heterotrichida</taxon>
        <taxon>Stentoridae</taxon>
        <taxon>Stentor</taxon>
    </lineage>
</organism>
<dbReference type="OrthoDB" id="45365at2759"/>
<evidence type="ECO:0000313" key="2">
    <source>
        <dbReference type="Proteomes" id="UP000187209"/>
    </source>
</evidence>
<dbReference type="Proteomes" id="UP000187209">
    <property type="component" value="Unassembled WGS sequence"/>
</dbReference>
<protein>
    <submittedName>
        <fullName evidence="1">Uncharacterized protein</fullName>
    </submittedName>
</protein>
<comment type="caution">
    <text evidence="1">The sequence shown here is derived from an EMBL/GenBank/DDBJ whole genome shotgun (WGS) entry which is preliminary data.</text>
</comment>
<name>A0A1R2ASH7_9CILI</name>
<dbReference type="InterPro" id="IPR015915">
    <property type="entry name" value="Kelch-typ_b-propeller"/>
</dbReference>
<dbReference type="Gene3D" id="2.120.10.80">
    <property type="entry name" value="Kelch-type beta propeller"/>
    <property type="match status" value="1"/>
</dbReference>
<evidence type="ECO:0000313" key="1">
    <source>
        <dbReference type="EMBL" id="OMJ67468.1"/>
    </source>
</evidence>
<gene>
    <name evidence="1" type="ORF">SteCoe_35359</name>
</gene>
<sequence length="189" mass="21550">MSYKVTSISEPLSNLNYEHINHSSVWHNDRLYVISGKTCNKVEYLDHTENWIITEPLPVCKENAAVCSFNDSIYLMAGFENGELSKTVYRLKDQWELLSWASPWPYQGMGLLTSNDQFFLFGGKKNIMKNSKFYILDLDGNKKAKGYLPGTGFFSNQSFGFANGVKSFFINKNQVLEFSTTFKLVSISS</sequence>
<dbReference type="SUPFAM" id="SSF117281">
    <property type="entry name" value="Kelch motif"/>
    <property type="match status" value="1"/>
</dbReference>
<keyword evidence="2" id="KW-1185">Reference proteome</keyword>
<dbReference type="AlphaFoldDB" id="A0A1R2ASH7"/>
<dbReference type="EMBL" id="MPUH01001492">
    <property type="protein sequence ID" value="OMJ67468.1"/>
    <property type="molecule type" value="Genomic_DNA"/>
</dbReference>
<reference evidence="1 2" key="1">
    <citation type="submission" date="2016-11" db="EMBL/GenBank/DDBJ databases">
        <title>The macronuclear genome of Stentor coeruleus: a giant cell with tiny introns.</title>
        <authorList>
            <person name="Slabodnick M."/>
            <person name="Ruby J.G."/>
            <person name="Reiff S.B."/>
            <person name="Swart E.C."/>
            <person name="Gosai S."/>
            <person name="Prabakaran S."/>
            <person name="Witkowska E."/>
            <person name="Larue G.E."/>
            <person name="Fisher S."/>
            <person name="Freeman R.M."/>
            <person name="Gunawardena J."/>
            <person name="Chu W."/>
            <person name="Stover N.A."/>
            <person name="Gregory B.D."/>
            <person name="Nowacki M."/>
            <person name="Derisi J."/>
            <person name="Roy S.W."/>
            <person name="Marshall W.F."/>
            <person name="Sood P."/>
        </authorList>
    </citation>
    <scope>NUCLEOTIDE SEQUENCE [LARGE SCALE GENOMIC DNA]</scope>
    <source>
        <strain evidence="1">WM001</strain>
    </source>
</reference>
<accession>A0A1R2ASH7</accession>
<proteinExistence type="predicted"/>